<organism evidence="1 2">
    <name type="scientific">Panagrolaimus sp. PS1159</name>
    <dbReference type="NCBI Taxonomy" id="55785"/>
    <lineage>
        <taxon>Eukaryota</taxon>
        <taxon>Metazoa</taxon>
        <taxon>Ecdysozoa</taxon>
        <taxon>Nematoda</taxon>
        <taxon>Chromadorea</taxon>
        <taxon>Rhabditida</taxon>
        <taxon>Tylenchina</taxon>
        <taxon>Panagrolaimomorpha</taxon>
        <taxon>Panagrolaimoidea</taxon>
        <taxon>Panagrolaimidae</taxon>
        <taxon>Panagrolaimus</taxon>
    </lineage>
</organism>
<dbReference type="WBParaSite" id="PS1159_v2.g14115.t1">
    <property type="protein sequence ID" value="PS1159_v2.g14115.t1"/>
    <property type="gene ID" value="PS1159_v2.g14115"/>
</dbReference>
<reference evidence="2" key="1">
    <citation type="submission" date="2022-11" db="UniProtKB">
        <authorList>
            <consortium name="WormBaseParasite"/>
        </authorList>
    </citation>
    <scope>IDENTIFICATION</scope>
</reference>
<accession>A0AC35F5V2</accession>
<dbReference type="Proteomes" id="UP000887580">
    <property type="component" value="Unplaced"/>
</dbReference>
<name>A0AC35F5V2_9BILA</name>
<protein>
    <submittedName>
        <fullName evidence="2">Uncharacterized protein</fullName>
    </submittedName>
</protein>
<evidence type="ECO:0000313" key="1">
    <source>
        <dbReference type="Proteomes" id="UP000887580"/>
    </source>
</evidence>
<proteinExistence type="predicted"/>
<evidence type="ECO:0000313" key="2">
    <source>
        <dbReference type="WBParaSite" id="PS1159_v2.g14115.t1"/>
    </source>
</evidence>
<sequence>PQPLSTYVKSYAAAVSAAVGISASLTYFIKKSDGLSATRKLIIQRFVPLPATSLQVL</sequence>